<evidence type="ECO:0000313" key="3">
    <source>
        <dbReference type="EMBL" id="KAF4650727.1"/>
    </source>
</evidence>
<evidence type="ECO:0000313" key="4">
    <source>
        <dbReference type="Proteomes" id="UP000572268"/>
    </source>
</evidence>
<feature type="compositionally biased region" description="Low complexity" evidence="1">
    <location>
        <begin position="80"/>
        <end position="94"/>
    </location>
</feature>
<dbReference type="GO" id="GO:0008270">
    <property type="term" value="F:zinc ion binding"/>
    <property type="evidence" value="ECO:0007669"/>
    <property type="project" value="InterPro"/>
</dbReference>
<evidence type="ECO:0000259" key="2">
    <source>
        <dbReference type="SMART" id="SM00343"/>
    </source>
</evidence>
<dbReference type="GO" id="GO:0003676">
    <property type="term" value="F:nucleic acid binding"/>
    <property type="evidence" value="ECO:0007669"/>
    <property type="project" value="InterPro"/>
</dbReference>
<reference evidence="3 4" key="1">
    <citation type="submission" date="2020-04" db="EMBL/GenBank/DDBJ databases">
        <title>Perkinsus olseni comparative genomics.</title>
        <authorList>
            <person name="Bogema D.R."/>
        </authorList>
    </citation>
    <scope>NUCLEOTIDE SEQUENCE [LARGE SCALE GENOMIC DNA]</scope>
    <source>
        <strain evidence="3">ATCC PRA-31</strain>
    </source>
</reference>
<comment type="caution">
    <text evidence="3">The sequence shown here is derived from an EMBL/GenBank/DDBJ whole genome shotgun (WGS) entry which is preliminary data.</text>
</comment>
<feature type="domain" description="CCHC-type" evidence="2">
    <location>
        <begin position="575"/>
        <end position="591"/>
    </location>
</feature>
<dbReference type="SMART" id="SM00343">
    <property type="entry name" value="ZnF_C2HC"/>
    <property type="match status" value="2"/>
</dbReference>
<dbReference type="Proteomes" id="UP000572268">
    <property type="component" value="Unassembled WGS sequence"/>
</dbReference>
<feature type="compositionally biased region" description="Polar residues" evidence="1">
    <location>
        <begin position="489"/>
        <end position="498"/>
    </location>
</feature>
<accession>A0A7J6KUQ5</accession>
<sequence length="664" mass="71795">MSITASSSSPEAFDQRFLNKLGSACRETIFKNERLLAKCFLDIEAGPAVDFQMALRNTSDALVPVIAKSTSGPITAPAVESASGSGSSDSLAESGDARTDQSDGDSRSPVVVVTTTLTSVFDSAAADLCRLADDHLISCDLPPWVTAVSRQLARVIINLAASDHFEIRWTVAIPTQAQLKRETVAAVKEYRRISCTAQTSRANVNIVPGVLTATTDVQADATHIHSNATAALHQHQQPQPKPVSHASLSVGDASHVDTQLNPTPVCSAFGGYQTYTCPTGIRPLQVKADAAKRPIDQALKQARVFIGHPVHDRLKFELNHNGGYAKWRVAFADAIERVPCSRQVAAEAVLECLPELVKGTIERSVHPDDIERFGHTIIIYALDHTYLTKLELRSVSAAWDKVSQLPNELVRQYATRFEHCAHIYTALYSTHGLSNRDITAKFADGLRGTREVLGRCLIDPQCQLGYEAYKLALFAFLDNGTSLPDDLTASMSGQSRPQGPSKGGGKKIDHSQIITICALATKELGIPPENCLRCGLPSHQANSCRHRHIFKQSERCGRCGRLRGPEHKCPHKSFKCGRCKRNGHLSGVCRKVITNDSKASIAQTSNSPAVTESSDGSDALKIIHSSVACASSRTTLHEIIGSLPADPVVHLHVGHDAPKTYCPI</sequence>
<dbReference type="EMBL" id="JABANN010001186">
    <property type="protein sequence ID" value="KAF4650727.1"/>
    <property type="molecule type" value="Genomic_DNA"/>
</dbReference>
<proteinExistence type="predicted"/>
<gene>
    <name evidence="3" type="ORF">FOL46_000764</name>
</gene>
<feature type="compositionally biased region" description="Basic and acidic residues" evidence="1">
    <location>
        <begin position="95"/>
        <end position="106"/>
    </location>
</feature>
<feature type="region of interest" description="Disordered" evidence="1">
    <location>
        <begin position="76"/>
        <end position="108"/>
    </location>
</feature>
<name>A0A7J6KUQ5_PEROL</name>
<protein>
    <recommendedName>
        <fullName evidence="2">CCHC-type domain-containing protein</fullName>
    </recommendedName>
</protein>
<feature type="region of interest" description="Disordered" evidence="1">
    <location>
        <begin position="487"/>
        <end position="508"/>
    </location>
</feature>
<evidence type="ECO:0000256" key="1">
    <source>
        <dbReference type="SAM" id="MobiDB-lite"/>
    </source>
</evidence>
<dbReference type="AlphaFoldDB" id="A0A7J6KUQ5"/>
<organism evidence="3 4">
    <name type="scientific">Perkinsus olseni</name>
    <name type="common">Perkinsus atlanticus</name>
    <dbReference type="NCBI Taxonomy" id="32597"/>
    <lineage>
        <taxon>Eukaryota</taxon>
        <taxon>Sar</taxon>
        <taxon>Alveolata</taxon>
        <taxon>Perkinsozoa</taxon>
        <taxon>Perkinsea</taxon>
        <taxon>Perkinsida</taxon>
        <taxon>Perkinsidae</taxon>
        <taxon>Perkinsus</taxon>
    </lineage>
</organism>
<feature type="domain" description="CCHC-type" evidence="2">
    <location>
        <begin position="530"/>
        <end position="546"/>
    </location>
</feature>
<dbReference type="InterPro" id="IPR001878">
    <property type="entry name" value="Znf_CCHC"/>
</dbReference>